<organism evidence="2 3">
    <name type="scientific">Cellulophaga phage phi13:2</name>
    <dbReference type="NCBI Taxonomy" id="1328030"/>
    <lineage>
        <taxon>Viruses</taxon>
        <taxon>Duplodnaviria</taxon>
        <taxon>Heunggongvirae</taxon>
        <taxon>Uroviricota</taxon>
        <taxon>Caudoviricetes</taxon>
        <taxon>Pachyviridae</taxon>
        <taxon>Baltivirus</taxon>
        <taxon>Baltivirus phi13duo</taxon>
    </lineage>
</organism>
<reference evidence="3" key="2">
    <citation type="submission" date="2013-03" db="EMBL/GenBank/DDBJ databases">
        <title>The Cellulophaga phages: a novel, diverse, and globally ubiquitous model system.</title>
        <authorList>
            <person name="Holmfeldt K."/>
            <person name="Solonenko N."/>
            <person name="Shah M."/>
            <person name="Corrier K."/>
            <person name="Riemann L."/>
            <person name="VerBerkmoes N.C."/>
            <person name="Sullivan M.B."/>
        </authorList>
    </citation>
    <scope>NUCLEOTIDE SEQUENCE [LARGE SCALE GENOMIC DNA]</scope>
</reference>
<dbReference type="OrthoDB" id="40254at10239"/>
<dbReference type="KEGG" id="vg:16881382"/>
<feature type="region of interest" description="Disordered" evidence="1">
    <location>
        <begin position="37"/>
        <end position="56"/>
    </location>
</feature>
<keyword evidence="3" id="KW-1185">Reference proteome</keyword>
<name>S0A4L0_9CAUD</name>
<proteinExistence type="predicted"/>
<reference evidence="2 3" key="1">
    <citation type="journal article" date="2013" name="Proc. Natl. Acad. Sci. U.S.A.">
        <title>Twelve previously unknown phage genera are ubiquitous in global oceans.</title>
        <authorList>
            <person name="Holmfeldt K."/>
            <person name="Solonenko N."/>
            <person name="Shah M."/>
            <person name="Corrier K."/>
            <person name="Riemann L."/>
            <person name="Verberkmoes N.C."/>
            <person name="Sullivan M.B."/>
        </authorList>
    </citation>
    <scope>NUCLEOTIDE SEQUENCE [LARGE SCALE GENOMIC DNA]</scope>
    <source>
        <strain evidence="2">Phi13:2</strain>
    </source>
</reference>
<evidence type="ECO:0000256" key="1">
    <source>
        <dbReference type="SAM" id="MobiDB-lite"/>
    </source>
</evidence>
<dbReference type="EMBL" id="KC821633">
    <property type="protein sequence ID" value="AGO49720.1"/>
    <property type="molecule type" value="Genomic_DNA"/>
</dbReference>
<accession>S0A4L0</accession>
<dbReference type="Proteomes" id="UP000014736">
    <property type="component" value="Segment"/>
</dbReference>
<dbReference type="GeneID" id="16881382"/>
<evidence type="ECO:0000313" key="3">
    <source>
        <dbReference type="Proteomes" id="UP000014736"/>
    </source>
</evidence>
<gene>
    <name evidence="2" type="ORF">Phi13:2_gp110</name>
</gene>
<protein>
    <submittedName>
        <fullName evidence="2">Uncharacterized protein</fullName>
    </submittedName>
</protein>
<evidence type="ECO:0000313" key="2">
    <source>
        <dbReference type="EMBL" id="AGO49720.1"/>
    </source>
</evidence>
<dbReference type="RefSeq" id="YP_008242135.1">
    <property type="nucleotide sequence ID" value="NC_021803.1"/>
</dbReference>
<sequence length="56" mass="6850">MFIGLKQRNMKNYIDSEQHWEDSVNADHDYLEAMEKEQEDNIYQQQESPIYNLKNK</sequence>